<keyword evidence="6" id="KW-0963">Cytoplasm</keyword>
<keyword evidence="11 18" id="KW-0547">Nucleotide-binding</keyword>
<feature type="compositionally biased region" description="Acidic residues" evidence="22">
    <location>
        <begin position="87"/>
        <end position="97"/>
    </location>
</feature>
<name>A0A3N4LDP3_9PEZI</name>
<feature type="active site" description="4-aspartylphosphate intermediate" evidence="19">
    <location>
        <position position="385"/>
    </location>
</feature>
<evidence type="ECO:0000313" key="24">
    <source>
        <dbReference type="EMBL" id="RPB18791.1"/>
    </source>
</evidence>
<accession>A0A3N4LDP3</accession>
<dbReference type="FunFam" id="3.30.200.20:FF:000148">
    <property type="entry name" value="Serine/threonine-protein kinase RIO1"/>
    <property type="match status" value="1"/>
</dbReference>
<evidence type="ECO:0000256" key="12">
    <source>
        <dbReference type="ARBA" id="ARBA00022777"/>
    </source>
</evidence>
<feature type="compositionally biased region" description="Pro residues" evidence="22">
    <location>
        <begin position="51"/>
        <end position="64"/>
    </location>
</feature>
<keyword evidence="14 18" id="KW-0067">ATP-binding</keyword>
<evidence type="ECO:0000256" key="9">
    <source>
        <dbReference type="ARBA" id="ARBA00022679"/>
    </source>
</evidence>
<evidence type="ECO:0000313" key="25">
    <source>
        <dbReference type="Proteomes" id="UP000267821"/>
    </source>
</evidence>
<comment type="similarity">
    <text evidence="3 18">Belongs to the protein kinase superfamily. RIO-type Ser/Thr kinase family.</text>
</comment>
<keyword evidence="7" id="KW-0690">Ribosome biogenesis</keyword>
<organism evidence="24 25">
    <name type="scientific">Terfezia boudieri ATCC MYA-4762</name>
    <dbReference type="NCBI Taxonomy" id="1051890"/>
    <lineage>
        <taxon>Eukaryota</taxon>
        <taxon>Fungi</taxon>
        <taxon>Dikarya</taxon>
        <taxon>Ascomycota</taxon>
        <taxon>Pezizomycotina</taxon>
        <taxon>Pezizomycetes</taxon>
        <taxon>Pezizales</taxon>
        <taxon>Pezizaceae</taxon>
        <taxon>Terfezia</taxon>
    </lineage>
</organism>
<evidence type="ECO:0000256" key="21">
    <source>
        <dbReference type="PIRSR" id="PIRSR038147-3"/>
    </source>
</evidence>
<comment type="catalytic activity">
    <reaction evidence="16 18">
        <text>L-threonyl-[protein] + ATP = O-phospho-L-threonyl-[protein] + ADP + H(+)</text>
        <dbReference type="Rhea" id="RHEA:46608"/>
        <dbReference type="Rhea" id="RHEA-COMP:11060"/>
        <dbReference type="Rhea" id="RHEA-COMP:11605"/>
        <dbReference type="ChEBI" id="CHEBI:15378"/>
        <dbReference type="ChEBI" id="CHEBI:30013"/>
        <dbReference type="ChEBI" id="CHEBI:30616"/>
        <dbReference type="ChEBI" id="CHEBI:61977"/>
        <dbReference type="ChEBI" id="CHEBI:456216"/>
        <dbReference type="EC" id="2.7.11.1"/>
    </reaction>
</comment>
<evidence type="ECO:0000256" key="17">
    <source>
        <dbReference type="ARBA" id="ARBA00048679"/>
    </source>
</evidence>
<evidence type="ECO:0000256" key="7">
    <source>
        <dbReference type="ARBA" id="ARBA00022517"/>
    </source>
</evidence>
<keyword evidence="9 18" id="KW-0808">Transferase</keyword>
<dbReference type="PROSITE" id="PS01245">
    <property type="entry name" value="RIO1"/>
    <property type="match status" value="1"/>
</dbReference>
<evidence type="ECO:0000256" key="20">
    <source>
        <dbReference type="PIRSR" id="PIRSR038147-2"/>
    </source>
</evidence>
<comment type="subcellular location">
    <subcellularLocation>
        <location evidence="2">Cytoplasm</location>
    </subcellularLocation>
</comment>
<dbReference type="InterPro" id="IPR018934">
    <property type="entry name" value="RIO_dom"/>
</dbReference>
<dbReference type="GO" id="GO:0046872">
    <property type="term" value="F:metal ion binding"/>
    <property type="evidence" value="ECO:0007669"/>
    <property type="project" value="UniProtKB-KW"/>
</dbReference>
<evidence type="ECO:0000256" key="5">
    <source>
        <dbReference type="ARBA" id="ARBA00016038"/>
    </source>
</evidence>
<dbReference type="PIRSF" id="PIRSF038147">
    <property type="entry name" value="Ser/Thr_PK_RIO1"/>
    <property type="match status" value="1"/>
</dbReference>
<dbReference type="InterPro" id="IPR017407">
    <property type="entry name" value="Ser/Thr_kinase_Rio1"/>
</dbReference>
<dbReference type="FunCoup" id="A0A3N4LDP3">
    <property type="interactions" value="953"/>
</dbReference>
<dbReference type="OrthoDB" id="205248at2759"/>
<dbReference type="EC" id="2.7.11.1" evidence="4 18"/>
<feature type="compositionally biased region" description="Acidic residues" evidence="22">
    <location>
        <begin position="527"/>
        <end position="555"/>
    </location>
</feature>
<dbReference type="SUPFAM" id="SSF101447">
    <property type="entry name" value="Formin homology 2 domain (FH2 domain)"/>
    <property type="match status" value="1"/>
</dbReference>
<evidence type="ECO:0000259" key="23">
    <source>
        <dbReference type="SMART" id="SM00090"/>
    </source>
</evidence>
<feature type="region of interest" description="Disordered" evidence="22">
    <location>
        <begin position="1"/>
        <end position="103"/>
    </location>
</feature>
<dbReference type="InterPro" id="IPR011009">
    <property type="entry name" value="Kinase-like_dom_sf"/>
</dbReference>
<feature type="binding site" evidence="21">
    <location>
        <position position="385"/>
    </location>
    <ligand>
        <name>Mg(2+)</name>
        <dbReference type="ChEBI" id="CHEBI:18420"/>
    </ligand>
</feature>
<evidence type="ECO:0000256" key="14">
    <source>
        <dbReference type="ARBA" id="ARBA00022840"/>
    </source>
</evidence>
<dbReference type="Pfam" id="PF01163">
    <property type="entry name" value="RIO1"/>
    <property type="match status" value="1"/>
</dbReference>
<dbReference type="Gene3D" id="3.30.200.20">
    <property type="entry name" value="Phosphorylase Kinase, domain 1"/>
    <property type="match status" value="1"/>
</dbReference>
<evidence type="ECO:0000256" key="18">
    <source>
        <dbReference type="PIRNR" id="PIRNR038147"/>
    </source>
</evidence>
<dbReference type="PANTHER" id="PTHR45723">
    <property type="entry name" value="SERINE/THREONINE-PROTEIN KINASE RIO1"/>
    <property type="match status" value="1"/>
</dbReference>
<comment type="catalytic activity">
    <reaction evidence="17 18">
        <text>L-seryl-[protein] + ATP = O-phospho-L-seryl-[protein] + ADP + H(+)</text>
        <dbReference type="Rhea" id="RHEA:17989"/>
        <dbReference type="Rhea" id="RHEA-COMP:9863"/>
        <dbReference type="Rhea" id="RHEA-COMP:11604"/>
        <dbReference type="ChEBI" id="CHEBI:15378"/>
        <dbReference type="ChEBI" id="CHEBI:29999"/>
        <dbReference type="ChEBI" id="CHEBI:30616"/>
        <dbReference type="ChEBI" id="CHEBI:83421"/>
        <dbReference type="ChEBI" id="CHEBI:456216"/>
        <dbReference type="EC" id="2.7.11.1"/>
    </reaction>
</comment>
<dbReference type="AlphaFoldDB" id="A0A3N4LDP3"/>
<feature type="binding site" evidence="20">
    <location>
        <position position="320"/>
    </location>
    <ligand>
        <name>ATP</name>
        <dbReference type="ChEBI" id="CHEBI:30616"/>
    </ligand>
</feature>
<dbReference type="SUPFAM" id="SSF56112">
    <property type="entry name" value="Protein kinase-like (PK-like)"/>
    <property type="match status" value="1"/>
</dbReference>
<feature type="region of interest" description="Disordered" evidence="22">
    <location>
        <begin position="510"/>
        <end position="611"/>
    </location>
</feature>
<dbReference type="Gene3D" id="1.10.510.10">
    <property type="entry name" value="Transferase(Phosphotransferase) domain 1"/>
    <property type="match status" value="1"/>
</dbReference>
<feature type="compositionally biased region" description="Basic residues" evidence="22">
    <location>
        <begin position="591"/>
        <end position="611"/>
    </location>
</feature>
<feature type="binding site" evidence="20">
    <location>
        <position position="250"/>
    </location>
    <ligand>
        <name>ATP</name>
        <dbReference type="ChEBI" id="CHEBI:30616"/>
    </ligand>
</feature>
<proteinExistence type="inferred from homology"/>
<dbReference type="CDD" id="cd05147">
    <property type="entry name" value="RIO1_euk"/>
    <property type="match status" value="1"/>
</dbReference>
<evidence type="ECO:0000256" key="22">
    <source>
        <dbReference type="SAM" id="MobiDB-lite"/>
    </source>
</evidence>
<dbReference type="GO" id="GO:0005524">
    <property type="term" value="F:ATP binding"/>
    <property type="evidence" value="ECO:0007669"/>
    <property type="project" value="UniProtKB-KW"/>
</dbReference>
<feature type="region of interest" description="Disordered" evidence="22">
    <location>
        <begin position="118"/>
        <end position="148"/>
    </location>
</feature>
<sequence>MAATRAIPVYTAGAQPQYEYDPNNGYAVSGQFDDAPAPQGEHAVPTSSAASPPPPPPPPPPPTTAHPDSGHDGCHGDEYDYGGSDSDLFEDEMDDPDWASATGNLTKTYNRQRQLLASTTAPNPSSSAPLVPRTNPKPKANTSARVDDQIHSLSKFASRIKLDTLHSGLSSKSSSSNDKSDRATSEQVLDPRTRMILLQLINRSILHSLNGVLSTGKEANVYHALSEHPQSTTTTTTTTTSPQPLHRAVKVYKTAILIFKDRDRYVTGEHRFRHGYNKSNPRSMVKIWAEKEMRNLKRLWAAGIPCPEPICLRLHVLVMGFIGDKRGWPAPRLKDAGIEDPEVLDGLYTDLLSYMRIMYHVCRLVHADLSEYNLLYHKSKLYIIDVSQSVEHDHPRSSEFLRMDIKNVTDYFKKKGVVVFSERTVFEFITSPAHGTTQSEIKSVLVNMERDGAKVPGEEGAAEKEVQENVFRQVYIPRTLEEVYDIERDAEKVGRGEGQGLIYKNLLAANNNEGEDGGGGIKLPPGLEEEGEEGGEEAEAEEGDEEEEEEEELDENGNLIFKEKKPRGKKHEDKEIKKAHKQKVKEEKREARKLKMPKHVKKKLVSSSSKK</sequence>
<evidence type="ECO:0000256" key="19">
    <source>
        <dbReference type="PIRSR" id="PIRSR038147-1"/>
    </source>
</evidence>
<dbReference type="InterPro" id="IPR000687">
    <property type="entry name" value="RIO_kinase"/>
</dbReference>
<evidence type="ECO:0000256" key="1">
    <source>
        <dbReference type="ARBA" id="ARBA00001946"/>
    </source>
</evidence>
<feature type="compositionally biased region" description="Low complexity" evidence="22">
    <location>
        <begin position="118"/>
        <end position="129"/>
    </location>
</feature>
<dbReference type="InParanoid" id="A0A3N4LDP3"/>
<dbReference type="GO" id="GO:0042254">
    <property type="term" value="P:ribosome biogenesis"/>
    <property type="evidence" value="ECO:0007669"/>
    <property type="project" value="UniProtKB-KW"/>
</dbReference>
<comment type="cofactor">
    <cofactor evidence="1 21">
        <name>Mg(2+)</name>
        <dbReference type="ChEBI" id="CHEBI:18420"/>
    </cofactor>
</comment>
<dbReference type="InterPro" id="IPR051272">
    <property type="entry name" value="RIO-type_Ser/Thr_kinase"/>
</dbReference>
<dbReference type="Proteomes" id="UP000267821">
    <property type="component" value="Unassembled WGS sequence"/>
</dbReference>
<evidence type="ECO:0000256" key="16">
    <source>
        <dbReference type="ARBA" id="ARBA00047899"/>
    </source>
</evidence>
<feature type="binding site" evidence="21">
    <location>
        <position position="373"/>
    </location>
    <ligand>
        <name>Mg(2+)</name>
        <dbReference type="ChEBI" id="CHEBI:18420"/>
    </ligand>
</feature>
<evidence type="ECO:0000256" key="13">
    <source>
        <dbReference type="ARBA" id="ARBA00022801"/>
    </source>
</evidence>
<dbReference type="InterPro" id="IPR018935">
    <property type="entry name" value="RIO_kinase_CS"/>
</dbReference>
<feature type="binding site" evidence="20">
    <location>
        <position position="322"/>
    </location>
    <ligand>
        <name>ATP</name>
        <dbReference type="ChEBI" id="CHEBI:30616"/>
    </ligand>
</feature>
<keyword evidence="8 18" id="KW-0723">Serine/threonine-protein kinase</keyword>
<dbReference type="EMBL" id="ML121609">
    <property type="protein sequence ID" value="RPB18791.1"/>
    <property type="molecule type" value="Genomic_DNA"/>
</dbReference>
<keyword evidence="25" id="KW-1185">Reference proteome</keyword>
<dbReference type="GO" id="GO:0016787">
    <property type="term" value="F:hydrolase activity"/>
    <property type="evidence" value="ECO:0007669"/>
    <property type="project" value="UniProtKB-KW"/>
</dbReference>
<evidence type="ECO:0000256" key="8">
    <source>
        <dbReference type="ARBA" id="ARBA00022527"/>
    </source>
</evidence>
<feature type="compositionally biased region" description="Basic and acidic residues" evidence="22">
    <location>
        <begin position="68"/>
        <end position="78"/>
    </location>
</feature>
<feature type="active site" description="Proton acceptor" evidence="19">
    <location>
        <position position="368"/>
    </location>
</feature>
<feature type="compositionally biased region" description="Basic and acidic residues" evidence="22">
    <location>
        <begin position="178"/>
        <end position="187"/>
    </location>
</feature>
<evidence type="ECO:0000256" key="11">
    <source>
        <dbReference type="ARBA" id="ARBA00022741"/>
    </source>
</evidence>
<reference evidence="24 25" key="1">
    <citation type="journal article" date="2018" name="Nat. Ecol. Evol.">
        <title>Pezizomycetes genomes reveal the molecular basis of ectomycorrhizal truffle lifestyle.</title>
        <authorList>
            <person name="Murat C."/>
            <person name="Payen T."/>
            <person name="Noel B."/>
            <person name="Kuo A."/>
            <person name="Morin E."/>
            <person name="Chen J."/>
            <person name="Kohler A."/>
            <person name="Krizsan K."/>
            <person name="Balestrini R."/>
            <person name="Da Silva C."/>
            <person name="Montanini B."/>
            <person name="Hainaut M."/>
            <person name="Levati E."/>
            <person name="Barry K.W."/>
            <person name="Belfiori B."/>
            <person name="Cichocki N."/>
            <person name="Clum A."/>
            <person name="Dockter R.B."/>
            <person name="Fauchery L."/>
            <person name="Guy J."/>
            <person name="Iotti M."/>
            <person name="Le Tacon F."/>
            <person name="Lindquist E.A."/>
            <person name="Lipzen A."/>
            <person name="Malagnac F."/>
            <person name="Mello A."/>
            <person name="Molinier V."/>
            <person name="Miyauchi S."/>
            <person name="Poulain J."/>
            <person name="Riccioni C."/>
            <person name="Rubini A."/>
            <person name="Sitrit Y."/>
            <person name="Splivallo R."/>
            <person name="Traeger S."/>
            <person name="Wang M."/>
            <person name="Zifcakova L."/>
            <person name="Wipf D."/>
            <person name="Zambonelli A."/>
            <person name="Paolocci F."/>
            <person name="Nowrousian M."/>
            <person name="Ottonello S."/>
            <person name="Baldrian P."/>
            <person name="Spatafora J.W."/>
            <person name="Henrissat B."/>
            <person name="Nagy L.G."/>
            <person name="Aury J.M."/>
            <person name="Wincker P."/>
            <person name="Grigoriev I.V."/>
            <person name="Bonfante P."/>
            <person name="Martin F.M."/>
        </authorList>
    </citation>
    <scope>NUCLEOTIDE SEQUENCE [LARGE SCALE GENOMIC DNA]</scope>
    <source>
        <strain evidence="24 25">ATCC MYA-4762</strain>
    </source>
</reference>
<keyword evidence="12 18" id="KW-0418">Kinase</keyword>
<keyword evidence="13" id="KW-0378">Hydrolase</keyword>
<evidence type="ECO:0000256" key="3">
    <source>
        <dbReference type="ARBA" id="ARBA00009196"/>
    </source>
</evidence>
<feature type="domain" description="RIO kinase" evidence="23">
    <location>
        <begin position="178"/>
        <end position="431"/>
    </location>
</feature>
<evidence type="ECO:0000256" key="6">
    <source>
        <dbReference type="ARBA" id="ARBA00022490"/>
    </source>
</evidence>
<dbReference type="SMART" id="SM00090">
    <property type="entry name" value="RIO"/>
    <property type="match status" value="1"/>
</dbReference>
<dbReference type="GO" id="GO:0005737">
    <property type="term" value="C:cytoplasm"/>
    <property type="evidence" value="ECO:0007669"/>
    <property type="project" value="UniProtKB-SubCell"/>
</dbReference>
<dbReference type="GO" id="GO:0004674">
    <property type="term" value="F:protein serine/threonine kinase activity"/>
    <property type="evidence" value="ECO:0007669"/>
    <property type="project" value="UniProtKB-KW"/>
</dbReference>
<evidence type="ECO:0000256" key="15">
    <source>
        <dbReference type="ARBA" id="ARBA00022842"/>
    </source>
</evidence>
<feature type="region of interest" description="Disordered" evidence="22">
    <location>
        <begin position="167"/>
        <end position="187"/>
    </location>
</feature>
<dbReference type="STRING" id="1051890.A0A3N4LDP3"/>
<keyword evidence="10" id="KW-0479">Metal-binding</keyword>
<keyword evidence="15" id="KW-0460">Magnesium</keyword>
<evidence type="ECO:0000256" key="2">
    <source>
        <dbReference type="ARBA" id="ARBA00004496"/>
    </source>
</evidence>
<evidence type="ECO:0000256" key="4">
    <source>
        <dbReference type="ARBA" id="ARBA00012513"/>
    </source>
</evidence>
<evidence type="ECO:0000256" key="10">
    <source>
        <dbReference type="ARBA" id="ARBA00022723"/>
    </source>
</evidence>
<protein>
    <recommendedName>
        <fullName evidence="5 18">Serine/threonine-protein kinase RIO1</fullName>
        <ecNumber evidence="4 18">2.7.11.1</ecNumber>
    </recommendedName>
</protein>
<gene>
    <name evidence="24" type="ORF">L211DRAFT_815094</name>
</gene>